<dbReference type="EMBL" id="MT330372">
    <property type="protein sequence ID" value="QJI52280.1"/>
    <property type="molecule type" value="Genomic_DNA"/>
</dbReference>
<evidence type="ECO:0000313" key="2">
    <source>
        <dbReference type="Proteomes" id="UP000502753"/>
    </source>
</evidence>
<reference evidence="1 2" key="1">
    <citation type="submission" date="2020-04" db="EMBL/GenBank/DDBJ databases">
        <title>Characterization and complete genome analysis of a novel phage JC01 infecting Cronobacter sakazakii.</title>
        <authorList>
            <person name="Jiang J."/>
            <person name="Zhao C."/>
            <person name="Tie D."/>
            <person name="Li Z."/>
        </authorList>
    </citation>
    <scope>NUCLEOTIDE SEQUENCE [LARGE SCALE GENOMIC DNA]</scope>
</reference>
<evidence type="ECO:0000313" key="1">
    <source>
        <dbReference type="EMBL" id="QJI52280.1"/>
    </source>
</evidence>
<name>A0A6M3YKG2_9CAUD</name>
<dbReference type="Proteomes" id="UP000502753">
    <property type="component" value="Segment"/>
</dbReference>
<protein>
    <submittedName>
        <fullName evidence="1">Uncharacterized protein</fullName>
    </submittedName>
</protein>
<organism evidence="1 2">
    <name type="scientific">Cronobacter phage JC01</name>
    <dbReference type="NCBI Taxonomy" id="2729575"/>
    <lineage>
        <taxon>Viruses</taxon>
        <taxon>Duplodnaviria</taxon>
        <taxon>Heunggongvirae</taxon>
        <taxon>Uroviricota</taxon>
        <taxon>Caudoviricetes</taxon>
        <taxon>Casjensviridae</taxon>
        <taxon>Jacunavirus</taxon>
        <taxon>Jacunavirus JC01</taxon>
    </lineage>
</organism>
<dbReference type="GeneID" id="62681199"/>
<dbReference type="KEGG" id="vg:62681199"/>
<keyword evidence="2" id="KW-1185">Reference proteome</keyword>
<sequence>MSNNLSIEEILQALRIASQQGLDGVSVDIGQVRKILSRIDYLEDYKEWYEEAMEASNKHGYVGMSAAQVINDLAYGLKQAESKDVE</sequence>
<proteinExistence type="predicted"/>
<dbReference type="RefSeq" id="YP_009998608.1">
    <property type="nucleotide sequence ID" value="NC_052989.1"/>
</dbReference>
<accession>A0A6M3YKG2</accession>